<proteinExistence type="predicted"/>
<dbReference type="RefSeq" id="WP_279253048.1">
    <property type="nucleotide sequence ID" value="NZ_SHNP01000004.1"/>
</dbReference>
<organism evidence="2 3">
    <name type="scientific">Candidatus Seongchinamella marina</name>
    <dbReference type="NCBI Taxonomy" id="2518990"/>
    <lineage>
        <taxon>Bacteria</taxon>
        <taxon>Pseudomonadati</taxon>
        <taxon>Pseudomonadota</taxon>
        <taxon>Gammaproteobacteria</taxon>
        <taxon>Cellvibrionales</taxon>
        <taxon>Halieaceae</taxon>
        <taxon>Seongchinamella</taxon>
    </lineage>
</organism>
<dbReference type="EMBL" id="SHNP01000004">
    <property type="protein sequence ID" value="MCX2974253.1"/>
    <property type="molecule type" value="Genomic_DNA"/>
</dbReference>
<keyword evidence="1" id="KW-0732">Signal</keyword>
<sequence length="219" mass="24151">MMRKVYRAVAAICLSCSAAVAIADTTEAACKIYPRGEDHTDVFLPCTFSQRQGYITINRGDGVTHQLSPEGDAPGYFADQHGRSVIRQSGLGDQGQIFRFPEESIYLYWNADRLTVSADDTGTAPFSTQDFDATTRLRCRRAGQQAFASCPAGIVRMENSQASITVQNQHGEQFTINFMSDYVNATNRELSSRLEGDTWILNFDDGEVWEVPIAAIEGG</sequence>
<feature type="signal peptide" evidence="1">
    <location>
        <begin position="1"/>
        <end position="23"/>
    </location>
</feature>
<name>A0ABT3SW95_9GAMM</name>
<evidence type="ECO:0008006" key="4">
    <source>
        <dbReference type="Google" id="ProtNLM"/>
    </source>
</evidence>
<keyword evidence="3" id="KW-1185">Reference proteome</keyword>
<gene>
    <name evidence="2" type="ORF">EYC87_11730</name>
</gene>
<protein>
    <recommendedName>
        <fullName evidence="4">C-type lysozyme inhibitor domain-containing protein</fullName>
    </recommendedName>
</protein>
<evidence type="ECO:0000313" key="2">
    <source>
        <dbReference type="EMBL" id="MCX2974253.1"/>
    </source>
</evidence>
<evidence type="ECO:0000256" key="1">
    <source>
        <dbReference type="SAM" id="SignalP"/>
    </source>
</evidence>
<dbReference type="Proteomes" id="UP001143307">
    <property type="component" value="Unassembled WGS sequence"/>
</dbReference>
<reference evidence="2" key="1">
    <citation type="submission" date="2019-02" db="EMBL/GenBank/DDBJ databases">
        <authorList>
            <person name="Li S.-H."/>
        </authorList>
    </citation>
    <scope>NUCLEOTIDE SEQUENCE</scope>
    <source>
        <strain evidence="2">IMCC8485</strain>
    </source>
</reference>
<evidence type="ECO:0000313" key="3">
    <source>
        <dbReference type="Proteomes" id="UP001143307"/>
    </source>
</evidence>
<accession>A0ABT3SW95</accession>
<comment type="caution">
    <text evidence="2">The sequence shown here is derived from an EMBL/GenBank/DDBJ whole genome shotgun (WGS) entry which is preliminary data.</text>
</comment>
<feature type="chain" id="PRO_5047372502" description="C-type lysozyme inhibitor domain-containing protein" evidence="1">
    <location>
        <begin position="24"/>
        <end position="219"/>
    </location>
</feature>